<dbReference type="EMBL" id="QOWE01000008">
    <property type="protein sequence ID" value="RCR69427.1"/>
    <property type="molecule type" value="Genomic_DNA"/>
</dbReference>
<feature type="region of interest" description="Disordered" evidence="1">
    <location>
        <begin position="118"/>
        <end position="163"/>
    </location>
</feature>
<dbReference type="Proteomes" id="UP000253383">
    <property type="component" value="Unassembled WGS sequence"/>
</dbReference>
<feature type="compositionally biased region" description="Basic and acidic residues" evidence="1">
    <location>
        <begin position="128"/>
        <end position="140"/>
    </location>
</feature>
<gene>
    <name evidence="2" type="ORF">DUE52_11280</name>
</gene>
<comment type="caution">
    <text evidence="2">The sequence shown here is derived from an EMBL/GenBank/DDBJ whole genome shotgun (WGS) entry which is preliminary data.</text>
</comment>
<organism evidence="2 3">
    <name type="scientific">Larkinella punicea</name>
    <dbReference type="NCBI Taxonomy" id="2315727"/>
    <lineage>
        <taxon>Bacteria</taxon>
        <taxon>Pseudomonadati</taxon>
        <taxon>Bacteroidota</taxon>
        <taxon>Cytophagia</taxon>
        <taxon>Cytophagales</taxon>
        <taxon>Spirosomataceae</taxon>
        <taxon>Larkinella</taxon>
    </lineage>
</organism>
<sequence length="163" mass="17504">MTTKTLKSFARKQAEEEKKETPVPSTETVETDETESTADDETETDGSGETEETESTAADETAAESTGATVEADKKSANVLKAGQVAINASELKQIKADAAEWNKNKGRFATLTDWHKSMQDAGANVPGKEDTSTQHDKTDSSVSEQPWNKKASEAYGKGVKTV</sequence>
<dbReference type="RefSeq" id="WP_114406114.1">
    <property type="nucleotide sequence ID" value="NZ_QOWE01000008.1"/>
</dbReference>
<feature type="compositionally biased region" description="Low complexity" evidence="1">
    <location>
        <begin position="55"/>
        <end position="66"/>
    </location>
</feature>
<evidence type="ECO:0000313" key="2">
    <source>
        <dbReference type="EMBL" id="RCR69427.1"/>
    </source>
</evidence>
<feature type="compositionally biased region" description="Acidic residues" evidence="1">
    <location>
        <begin position="29"/>
        <end position="54"/>
    </location>
</feature>
<evidence type="ECO:0000313" key="3">
    <source>
        <dbReference type="Proteomes" id="UP000253383"/>
    </source>
</evidence>
<feature type="region of interest" description="Disordered" evidence="1">
    <location>
        <begin position="1"/>
        <end position="73"/>
    </location>
</feature>
<dbReference type="OrthoDB" id="9838037at2"/>
<evidence type="ECO:0000256" key="1">
    <source>
        <dbReference type="SAM" id="MobiDB-lite"/>
    </source>
</evidence>
<accession>A0A368JP32</accession>
<dbReference type="AlphaFoldDB" id="A0A368JP32"/>
<feature type="compositionally biased region" description="Basic and acidic residues" evidence="1">
    <location>
        <begin position="12"/>
        <end position="21"/>
    </location>
</feature>
<name>A0A368JP32_9BACT</name>
<proteinExistence type="predicted"/>
<keyword evidence="3" id="KW-1185">Reference proteome</keyword>
<protein>
    <submittedName>
        <fullName evidence="2">Uncharacterized protein</fullName>
    </submittedName>
</protein>
<reference evidence="2 3" key="1">
    <citation type="submission" date="2018-07" db="EMBL/GenBank/DDBJ databases">
        <title>Genome analysis of Larkinella rosea.</title>
        <authorList>
            <person name="Zhou Z."/>
            <person name="Wang G."/>
        </authorList>
    </citation>
    <scope>NUCLEOTIDE SEQUENCE [LARGE SCALE GENOMIC DNA]</scope>
    <source>
        <strain evidence="3">zzj9</strain>
    </source>
</reference>